<accession>A0A6A4VSP2</accession>
<protein>
    <recommendedName>
        <fullName evidence="3">WAP domain-containing protein</fullName>
    </recommendedName>
</protein>
<comment type="caution">
    <text evidence="1">The sequence shown here is derived from an EMBL/GenBank/DDBJ whole genome shotgun (WGS) entry which is preliminary data.</text>
</comment>
<organism evidence="1 2">
    <name type="scientific">Amphibalanus amphitrite</name>
    <name type="common">Striped barnacle</name>
    <name type="synonym">Balanus amphitrite</name>
    <dbReference type="NCBI Taxonomy" id="1232801"/>
    <lineage>
        <taxon>Eukaryota</taxon>
        <taxon>Metazoa</taxon>
        <taxon>Ecdysozoa</taxon>
        <taxon>Arthropoda</taxon>
        <taxon>Crustacea</taxon>
        <taxon>Multicrustacea</taxon>
        <taxon>Cirripedia</taxon>
        <taxon>Thoracica</taxon>
        <taxon>Thoracicalcarea</taxon>
        <taxon>Balanomorpha</taxon>
        <taxon>Balanoidea</taxon>
        <taxon>Balanidae</taxon>
        <taxon>Amphibalaninae</taxon>
        <taxon>Amphibalanus</taxon>
    </lineage>
</organism>
<proteinExistence type="predicted"/>
<keyword evidence="2" id="KW-1185">Reference proteome</keyword>
<sequence length="271" mass="27496">MLLVLALCLGLTSGGRLSGCLLPTPSTDLAAAEVNPAAPEFTPEDPGINSADSEIISEDAEINPANPQIIPSGPQIIPSGPPTVAATGLIPLSPAGLSQGAGRPPPFLPAPAPVPVRSQEAGRRTSFFSSLPVSGGVSVGSFSSVGSFHGAQGGFHGAQGSYHSPQGGFHSPQGSFVQLSAPLVGLQVGYSGAHLSPPAVVCLNWCLDPTGNYFCCRYTGGQCPRVPDVCQTGSAVNRLPNCASDASCGFGFKCCFDRCQEQFVCKAAVAA</sequence>
<name>A0A6A4VSP2_AMPAM</name>
<evidence type="ECO:0008006" key="3">
    <source>
        <dbReference type="Google" id="ProtNLM"/>
    </source>
</evidence>
<dbReference type="EMBL" id="VIIS01001686">
    <property type="protein sequence ID" value="KAF0294440.1"/>
    <property type="molecule type" value="Genomic_DNA"/>
</dbReference>
<gene>
    <name evidence="1" type="ORF">FJT64_000125</name>
</gene>
<evidence type="ECO:0000313" key="1">
    <source>
        <dbReference type="EMBL" id="KAF0294440.1"/>
    </source>
</evidence>
<reference evidence="1 2" key="1">
    <citation type="submission" date="2019-07" db="EMBL/GenBank/DDBJ databases">
        <title>Draft genome assembly of a fouling barnacle, Amphibalanus amphitrite (Darwin, 1854): The first reference genome for Thecostraca.</title>
        <authorList>
            <person name="Kim W."/>
        </authorList>
    </citation>
    <scope>NUCLEOTIDE SEQUENCE [LARGE SCALE GENOMIC DNA]</scope>
    <source>
        <strain evidence="1">SNU_AA5</strain>
        <tissue evidence="1">Soma without cirri and trophi</tissue>
    </source>
</reference>
<dbReference type="OrthoDB" id="6380054at2759"/>
<dbReference type="Proteomes" id="UP000440578">
    <property type="component" value="Unassembled WGS sequence"/>
</dbReference>
<evidence type="ECO:0000313" key="2">
    <source>
        <dbReference type="Proteomes" id="UP000440578"/>
    </source>
</evidence>
<dbReference type="AlphaFoldDB" id="A0A6A4VSP2"/>